<feature type="compositionally biased region" description="Basic residues" evidence="6">
    <location>
        <begin position="122"/>
        <end position="132"/>
    </location>
</feature>
<keyword evidence="2" id="KW-0805">Transcription regulation</keyword>
<dbReference type="Pfam" id="PF15365">
    <property type="entry name" value="PNRC"/>
    <property type="match status" value="1"/>
</dbReference>
<evidence type="ECO:0000256" key="6">
    <source>
        <dbReference type="SAM" id="MobiDB-lite"/>
    </source>
</evidence>
<dbReference type="InterPro" id="IPR028322">
    <property type="entry name" value="PNRC-like_rgn"/>
</dbReference>
<keyword evidence="5" id="KW-0539">Nucleus</keyword>
<keyword evidence="8" id="KW-1185">Reference proteome</keyword>
<evidence type="ECO:0000256" key="4">
    <source>
        <dbReference type="ARBA" id="ARBA00023163"/>
    </source>
</evidence>
<evidence type="ECO:0000256" key="1">
    <source>
        <dbReference type="ARBA" id="ARBA00004123"/>
    </source>
</evidence>
<reference evidence="7 8" key="1">
    <citation type="submission" date="2020-03" db="EMBL/GenBank/DDBJ databases">
        <title>Dissostichus mawsoni Genome sequencing and assembly.</title>
        <authorList>
            <person name="Park H."/>
        </authorList>
    </citation>
    <scope>NUCLEOTIDE SEQUENCE [LARGE SCALE GENOMIC DNA]</scope>
    <source>
        <strain evidence="7">DM0001</strain>
        <tissue evidence="7">Muscle</tissue>
    </source>
</reference>
<dbReference type="Proteomes" id="UP000518266">
    <property type="component" value="Unassembled WGS sequence"/>
</dbReference>
<evidence type="ECO:0000256" key="2">
    <source>
        <dbReference type="ARBA" id="ARBA00023015"/>
    </source>
</evidence>
<evidence type="ECO:0000313" key="8">
    <source>
        <dbReference type="Proteomes" id="UP000518266"/>
    </source>
</evidence>
<keyword evidence="3" id="KW-0010">Activator</keyword>
<name>A0A7J5XQR3_DISMA</name>
<organism evidence="7 8">
    <name type="scientific">Dissostichus mawsoni</name>
    <name type="common">Antarctic cod</name>
    <dbReference type="NCBI Taxonomy" id="36200"/>
    <lineage>
        <taxon>Eukaryota</taxon>
        <taxon>Metazoa</taxon>
        <taxon>Chordata</taxon>
        <taxon>Craniata</taxon>
        <taxon>Vertebrata</taxon>
        <taxon>Euteleostomi</taxon>
        <taxon>Actinopterygii</taxon>
        <taxon>Neopterygii</taxon>
        <taxon>Teleostei</taxon>
        <taxon>Neoteleostei</taxon>
        <taxon>Acanthomorphata</taxon>
        <taxon>Eupercaria</taxon>
        <taxon>Perciformes</taxon>
        <taxon>Notothenioidei</taxon>
        <taxon>Nototheniidae</taxon>
        <taxon>Dissostichus</taxon>
    </lineage>
</organism>
<dbReference type="PANTHER" id="PTHR15405">
    <property type="entry name" value="PROLINE-RICH NUCLEAR RECEPTOR COACTIVATOR"/>
    <property type="match status" value="1"/>
</dbReference>
<dbReference type="GO" id="GO:0005634">
    <property type="term" value="C:nucleus"/>
    <property type="evidence" value="ECO:0007669"/>
    <property type="project" value="UniProtKB-SubCell"/>
</dbReference>
<dbReference type="GO" id="GO:0016071">
    <property type="term" value="P:mRNA metabolic process"/>
    <property type="evidence" value="ECO:0007669"/>
    <property type="project" value="UniProtKB-ARBA"/>
</dbReference>
<evidence type="ECO:0000256" key="3">
    <source>
        <dbReference type="ARBA" id="ARBA00023159"/>
    </source>
</evidence>
<keyword evidence="4" id="KW-0804">Transcription</keyword>
<feature type="compositionally biased region" description="Basic residues" evidence="6">
    <location>
        <begin position="167"/>
        <end position="178"/>
    </location>
</feature>
<dbReference type="OrthoDB" id="8732832at2759"/>
<evidence type="ECO:0000313" key="7">
    <source>
        <dbReference type="EMBL" id="KAF3839402.1"/>
    </source>
</evidence>
<protein>
    <submittedName>
        <fullName evidence="7">Uncharacterized protein</fullName>
    </submittedName>
</protein>
<sequence>MATGVNAYRCLFCDWSFGWNSTCDWSDIDGVGREEVTYSHFEHHLSFEGDGICRKHSLLPSRVSKGWSHIFSDEGLLYHQSLRKSVTASWRNIVCRGELMFSSVRQENNAHWHMKTSDLAGHRRTARSRQRPTSRTWGPVGGDTQCSNMGGGERYNIPVSHPERALPKKNHQLGRAKQRSRDQSGAAASAGGAGGLHHHGHRRSDKGLAYHRSPEARQAASAEKNTSVRFAANYDQNWEGAVSHLNTLLATQGSPSYAGPKFSEPPLPSVLPKPPSHWVSFPMGSCDNREMMAFQLKSLLKVQA</sequence>
<dbReference type="InterPro" id="IPR026780">
    <property type="entry name" value="PNRC1/2"/>
</dbReference>
<proteinExistence type="predicted"/>
<comment type="subcellular location">
    <subcellularLocation>
        <location evidence="1">Nucleus</location>
    </subcellularLocation>
</comment>
<accession>A0A7J5XQR3</accession>
<dbReference type="AlphaFoldDB" id="A0A7J5XQR3"/>
<feature type="region of interest" description="Disordered" evidence="6">
    <location>
        <begin position="119"/>
        <end position="206"/>
    </location>
</feature>
<evidence type="ECO:0000256" key="5">
    <source>
        <dbReference type="ARBA" id="ARBA00023242"/>
    </source>
</evidence>
<gene>
    <name evidence="7" type="ORF">F7725_018119</name>
</gene>
<dbReference type="EMBL" id="JAAKFY010000021">
    <property type="protein sequence ID" value="KAF3839402.1"/>
    <property type="molecule type" value="Genomic_DNA"/>
</dbReference>
<comment type="caution">
    <text evidence="7">The sequence shown here is derived from an EMBL/GenBank/DDBJ whole genome shotgun (WGS) entry which is preliminary data.</text>
</comment>